<evidence type="ECO:0000256" key="2">
    <source>
        <dbReference type="ARBA" id="ARBA00022737"/>
    </source>
</evidence>
<keyword evidence="1" id="KW-0853">WD repeat</keyword>
<dbReference type="Pfam" id="PF14844">
    <property type="entry name" value="PH_BEACH"/>
    <property type="match status" value="1"/>
</dbReference>
<dbReference type="SUPFAM" id="SSF49899">
    <property type="entry name" value="Concanavalin A-like lectins/glucanases"/>
    <property type="match status" value="1"/>
</dbReference>
<organism evidence="6">
    <name type="scientific">Sesamum radiatum</name>
    <name type="common">Black benniseed</name>
    <dbReference type="NCBI Taxonomy" id="300843"/>
    <lineage>
        <taxon>Eukaryota</taxon>
        <taxon>Viridiplantae</taxon>
        <taxon>Streptophyta</taxon>
        <taxon>Embryophyta</taxon>
        <taxon>Tracheophyta</taxon>
        <taxon>Spermatophyta</taxon>
        <taxon>Magnoliopsida</taxon>
        <taxon>eudicotyledons</taxon>
        <taxon>Gunneridae</taxon>
        <taxon>Pentapetalae</taxon>
        <taxon>asterids</taxon>
        <taxon>lamiids</taxon>
        <taxon>Lamiales</taxon>
        <taxon>Pedaliaceae</taxon>
        <taxon>Sesamum</taxon>
    </lineage>
</organism>
<dbReference type="InterPro" id="IPR036322">
    <property type="entry name" value="WD40_repeat_dom_sf"/>
</dbReference>
<feature type="domain" description="BEACH" evidence="4">
    <location>
        <begin position="1901"/>
        <end position="2190"/>
    </location>
</feature>
<dbReference type="SUPFAM" id="SSF50729">
    <property type="entry name" value="PH domain-like"/>
    <property type="match status" value="1"/>
</dbReference>
<dbReference type="InterPro" id="IPR015943">
    <property type="entry name" value="WD40/YVTN_repeat-like_dom_sf"/>
</dbReference>
<name>A0AAW2VIF7_SESRA</name>
<evidence type="ECO:0000256" key="3">
    <source>
        <dbReference type="SAM" id="MobiDB-lite"/>
    </source>
</evidence>
<dbReference type="Gene3D" id="2.130.10.10">
    <property type="entry name" value="YVTN repeat-like/Quinoprotein amine dehydrogenase"/>
    <property type="match status" value="1"/>
</dbReference>
<proteinExistence type="predicted"/>
<accession>A0AAW2VIF7</accession>
<dbReference type="CDD" id="cd01201">
    <property type="entry name" value="PH_BEACH"/>
    <property type="match status" value="1"/>
</dbReference>
<dbReference type="Pfam" id="PF00400">
    <property type="entry name" value="WD40"/>
    <property type="match status" value="1"/>
</dbReference>
<dbReference type="FunFam" id="1.10.1540.10:FF:000001">
    <property type="entry name" value="neurobeachin isoform X1"/>
    <property type="match status" value="1"/>
</dbReference>
<dbReference type="InterPro" id="IPR031570">
    <property type="entry name" value="NBEA/BDCP_DUF4704"/>
</dbReference>
<dbReference type="PANTHER" id="PTHR13743">
    <property type="entry name" value="BEIGE/BEACH-RELATED"/>
    <property type="match status" value="1"/>
</dbReference>
<protein>
    <submittedName>
        <fullName evidence="6">BEACH domain-containing protein C2</fullName>
    </submittedName>
</protein>
<dbReference type="InterPro" id="IPR023362">
    <property type="entry name" value="PH-BEACH_dom"/>
</dbReference>
<dbReference type="Gene3D" id="2.30.29.30">
    <property type="entry name" value="Pleckstrin-homology domain (PH domain)/Phosphotyrosine-binding domain (PTB)"/>
    <property type="match status" value="1"/>
</dbReference>
<dbReference type="InterPro" id="IPR050865">
    <property type="entry name" value="BEACH_Domain"/>
</dbReference>
<dbReference type="Pfam" id="PF02138">
    <property type="entry name" value="Beach"/>
    <property type="match status" value="1"/>
</dbReference>
<feature type="domain" description="BEACH-type PH" evidence="5">
    <location>
        <begin position="1777"/>
        <end position="1886"/>
    </location>
</feature>
<dbReference type="PROSITE" id="PS50197">
    <property type="entry name" value="BEACH"/>
    <property type="match status" value="1"/>
</dbReference>
<dbReference type="PANTHER" id="PTHR13743:SF157">
    <property type="entry name" value="BEACH DOMAIN-CONTAINING PROTEIN C2"/>
    <property type="match status" value="1"/>
</dbReference>
<dbReference type="CDD" id="cd06071">
    <property type="entry name" value="Beach"/>
    <property type="match status" value="1"/>
</dbReference>
<gene>
    <name evidence="6" type="ORF">Sradi_0524300</name>
</gene>
<dbReference type="Gene3D" id="1.10.1540.10">
    <property type="entry name" value="BEACH domain"/>
    <property type="match status" value="1"/>
</dbReference>
<evidence type="ECO:0000259" key="4">
    <source>
        <dbReference type="PROSITE" id="PS50197"/>
    </source>
</evidence>
<dbReference type="SUPFAM" id="SSF81837">
    <property type="entry name" value="BEACH domain"/>
    <property type="match status" value="1"/>
</dbReference>
<dbReference type="InterPro" id="IPR013320">
    <property type="entry name" value="ConA-like_dom_sf"/>
</dbReference>
<feature type="region of interest" description="Disordered" evidence="3">
    <location>
        <begin position="1141"/>
        <end position="1161"/>
    </location>
</feature>
<dbReference type="SMART" id="SM00320">
    <property type="entry name" value="WD40"/>
    <property type="match status" value="2"/>
</dbReference>
<dbReference type="InterPro" id="IPR001680">
    <property type="entry name" value="WD40_rpt"/>
</dbReference>
<dbReference type="SMART" id="SM01026">
    <property type="entry name" value="Beach"/>
    <property type="match status" value="1"/>
</dbReference>
<evidence type="ECO:0000313" key="6">
    <source>
        <dbReference type="EMBL" id="KAL0428983.1"/>
    </source>
</evidence>
<evidence type="ECO:0000259" key="5">
    <source>
        <dbReference type="PROSITE" id="PS51783"/>
    </source>
</evidence>
<dbReference type="EMBL" id="JACGWJ010000003">
    <property type="protein sequence ID" value="KAL0428983.1"/>
    <property type="molecule type" value="Genomic_DNA"/>
</dbReference>
<reference evidence="6" key="2">
    <citation type="journal article" date="2024" name="Plant">
        <title>Genomic evolution and insights into agronomic trait innovations of Sesamum species.</title>
        <authorList>
            <person name="Miao H."/>
            <person name="Wang L."/>
            <person name="Qu L."/>
            <person name="Liu H."/>
            <person name="Sun Y."/>
            <person name="Le M."/>
            <person name="Wang Q."/>
            <person name="Wei S."/>
            <person name="Zheng Y."/>
            <person name="Lin W."/>
            <person name="Duan Y."/>
            <person name="Cao H."/>
            <person name="Xiong S."/>
            <person name="Wang X."/>
            <person name="Wei L."/>
            <person name="Li C."/>
            <person name="Ma Q."/>
            <person name="Ju M."/>
            <person name="Zhao R."/>
            <person name="Li G."/>
            <person name="Mu C."/>
            <person name="Tian Q."/>
            <person name="Mei H."/>
            <person name="Zhang T."/>
            <person name="Gao T."/>
            <person name="Zhang H."/>
        </authorList>
    </citation>
    <scope>NUCLEOTIDE SEQUENCE</scope>
    <source>
        <strain evidence="6">G02</strain>
    </source>
</reference>
<dbReference type="PROSITE" id="PS51783">
    <property type="entry name" value="PH_BEACH"/>
    <property type="match status" value="1"/>
</dbReference>
<dbReference type="InterPro" id="IPR036372">
    <property type="entry name" value="BEACH_dom_sf"/>
</dbReference>
<dbReference type="InterPro" id="IPR000409">
    <property type="entry name" value="BEACH_dom"/>
</dbReference>
<comment type="caution">
    <text evidence="6">The sequence shown here is derived from an EMBL/GenBank/DDBJ whole genome shotgun (WGS) entry which is preliminary data.</text>
</comment>
<keyword evidence="2" id="KW-0677">Repeat</keyword>
<evidence type="ECO:0000256" key="1">
    <source>
        <dbReference type="ARBA" id="ARBA00022574"/>
    </source>
</evidence>
<dbReference type="InterPro" id="IPR011993">
    <property type="entry name" value="PH-like_dom_sf"/>
</dbReference>
<reference evidence="6" key="1">
    <citation type="submission" date="2020-06" db="EMBL/GenBank/DDBJ databases">
        <authorList>
            <person name="Li T."/>
            <person name="Hu X."/>
            <person name="Zhang T."/>
            <person name="Song X."/>
            <person name="Zhang H."/>
            <person name="Dai N."/>
            <person name="Sheng W."/>
            <person name="Hou X."/>
            <person name="Wei L."/>
        </authorList>
    </citation>
    <scope>NUCLEOTIDE SEQUENCE</scope>
    <source>
        <strain evidence="6">G02</strain>
        <tissue evidence="6">Leaf</tissue>
    </source>
</reference>
<sequence>MSPKTKMVRGLLAILRACTRNRAMCSAAGLLGVLLRSAERIYLQDIASTEKIKWDGTPLCHCIHYLAGHSLSPRDLHHWLQVVNKTLTTVWAARLLRALEKAMDGKEVKGPASTFEFDGESSGLLGPGESKWPFTNGYAFATWIYIESFADNISTATTAAAIAMAAAATSGKSSPMSAAAAASALAGEGTAHMPRLFSFLSADNQGMEAYFHAQFLVVECGSGKGRKASLHFTHAFKPQCWYFIGLEHTCKQGLLGKSESELRLYIDGSLYESRPFDFPKISKPLAFCCIGTNPPPTMAGLQRRRRQCPLFAEMGPVYIFKEPIGPERMARLAYRGGDVLPSFGSAAGSPWLATNDHVQSMAHDSALLDAEIAGCLHLLYHPNLLSGRYCPDSSPSGAAGMLRRPAEVLGQVHVATRTRPAEALWALAHGGPLFFLPLVVSNVHENSLQPRKDDLSLSLATTALAAPIFRIISLAIRHPGNNEELCRRRGPEVLSRILNYLLRTLSSLDTAMRDGDEELVAAIVSLCQSQKFNHTLKVQLFSTLLLDLKIWSLCSYGLQKKLLSSLADMVFTESSVMRDANAIQMLLDGCRRCYWTVRESDSVNTFSTSEDARLVGEVNALVDELLVVIELLLVAAPPSLAADDVRCLLGFMVDCPQPNQVSRVLHLIYRLVVQPNVSRAQTFAEAFISSGGIETLLVLVQRETKAGDYDVPELLTEDDEALSLGKPDEDIAEGVSTKIDPGDGGSLERQDLVLHENASEPESFGGPAVSNIERTSSISENPSLKNLGGISSSISAENARNNVYNVDRSDGIIVGIINLLGALVISGYLKFDAPAPPDVTNNLLGLLEGGGTMFDDKVSLLLFGLQKAFQAAPNRLMTCTVYKTLLAASMNLSSADDGLNFHDSGHRFEHFQILLVLLRSLPYASSALQSRALQDLLILACSHPENRSSLTRMDEWPEWILEILISNHETGGSKTTNLSSLRDVEDFIHNFLIIMLEHSMRQKDGWKDIEATIHCAEWLCMVGGSSTGDLRMRREESLPIFKRRLLGGLLDFSARELQDQTQVIAAAAAGVAAEGLAPKDAKIEAENAAQLSVALVENAIVILMLVEDHLRLQSKLYSASCLPTTTPSPLSKVLPVGHRSSNTVQGETLDPVTSRNSSASDSGALPLNVLASMADANGQISTAAMERLTAAAAAEPYESVSCAFVSYGSCVIDLAEGWKYRSRLWYGFGYPTNTSEFGGGGSGWESWRSALEKDTNGNWIELPLIKNESGLGGGLGIGGGSGTGMGGMSALYQLLDSDQPFLRMLRMVLVSLREDDDGENHMLMKHVGMEDGAEGLRRQTSSAATVDTNTRMPTRKPRSALLWSVLSPILNMPISETKRQRVLVASCVLYSEVWHAIAKDRSPLRKQYLEAILPPFVAILRRWRPLLAGIHELATADGINPLIVDDRALAADALPVEAALAMISPSWAASFASPPAAMALAMIAAGAAGGEVVTAPQTTSQLRRDTSLLERKTTRLHTFASFQKPLEAPSKSPNIPKDKAAAKAAALAAARDLERNAKIGSGRGLIAVAMATSAQRRSKSDTERVKRWNVSEAMGTAWTNAYNQWIQNLLALARNMQRSEVDRRSQVDLIARHRLYTGMREWRKLIHCLIEMKCLFGPFSEDLCNPKRELPGFRSPGAAANYEDHMVQKHDKHKPLSPSKASMLAAEVISTDVVNEEDEHDATYLDVSPNGEHPGEIQKIQSAPGEQLLTSEESTDPPVSSDIDSAAAVAPGYVPSEDDERIVLEIPSSMVRPLKVLRGTLQITTRRINFIVDHMDNSTMGNVEYKSFNEVQEKDHSWLISSLHQVYSRRYLLRRSALELFMVDRSNYFFDFGSTEGRRNAYRAIVQARPPHLNNIYLATQRPEQLLKRTQLMERWARWEISNFEYLMQLNTLAGRSYNDITQYPVFPWILSDYSSQSLDLSNSSSFRDLSKPVGALNAERLQKFQERYSSFDDPVIPKFHYGSHYSTAGTVLYYLTRVEPFTTLAIQLQGGKFDHADRMFSDVAATWNGVLEDMSDVKELVPELFYLPEVLTNENSIDFGTTQLGEKLGSVRLPPWAENPVDFVHKHRMALESEHVSEHLHEWIDLIFGYKQRGKEAIQANNVFFYITYEGTVDIDKYLDPVQQRATQDQIAYFGQTPSQLLTVPHMKRMSLADVLHMQTIFRNPREVKPYMVPCPERCNLPAAAIRASSDSLIIVDINAPAAHVAQHKWQPNTPDGQGTPFLFQHGKPGAGGHVDSSIRLISADGAKTLEIARGHYAPVTCLAISPDSNYLVTGSRMQQFCSGEYIDVLLHSIRRGRLVRRLFGVEAHSVCLSSDGIIIIWNKYLCTLSTFTVNGTPISKNQLPLSSSVSCIEVSVDGHSALVGLNPSLENDGGSDYSQHLKSVKSRSADHELNEGNRLDLPLPSICFFDLYSLKVLHTMKLAEGQDITSIALNEDNTNLLVSTANKQLIIFTDPSLSLKVVDHMLKLGWEGDGFSPLIK</sequence>
<dbReference type="Pfam" id="PF15787">
    <property type="entry name" value="DUF4704"/>
    <property type="match status" value="2"/>
</dbReference>
<dbReference type="SUPFAM" id="SSF50978">
    <property type="entry name" value="WD40 repeat-like"/>
    <property type="match status" value="1"/>
</dbReference>